<comment type="caution">
    <text evidence="4">The sequence shown here is derived from an EMBL/GenBank/DDBJ whole genome shotgun (WGS) entry which is preliminary data.</text>
</comment>
<dbReference type="Proteomes" id="UP001243009">
    <property type="component" value="Unassembled WGS sequence"/>
</dbReference>
<evidence type="ECO:0000313" key="4">
    <source>
        <dbReference type="EMBL" id="MDO9707667.1"/>
    </source>
</evidence>
<evidence type="ECO:0000256" key="3">
    <source>
        <dbReference type="SAM" id="SignalP"/>
    </source>
</evidence>
<gene>
    <name evidence="4" type="ORF">Q7A36_04860</name>
</gene>
<accession>A0ABT9DUT5</accession>
<keyword evidence="3" id="KW-0732">Signal</keyword>
<dbReference type="PROSITE" id="PS51257">
    <property type="entry name" value="PROKAR_LIPOPROTEIN"/>
    <property type="match status" value="1"/>
</dbReference>
<feature type="region of interest" description="Disordered" evidence="2">
    <location>
        <begin position="21"/>
        <end position="42"/>
    </location>
</feature>
<dbReference type="RefSeq" id="WP_305102535.1">
    <property type="nucleotide sequence ID" value="NZ_JAUTWS010000003.1"/>
</dbReference>
<dbReference type="EMBL" id="JAUTWS010000003">
    <property type="protein sequence ID" value="MDO9707667.1"/>
    <property type="molecule type" value="Genomic_DNA"/>
</dbReference>
<organism evidence="4 5">
    <name type="scientific">Paracraurococcus lichenis</name>
    <dbReference type="NCBI Taxonomy" id="3064888"/>
    <lineage>
        <taxon>Bacteria</taxon>
        <taxon>Pseudomonadati</taxon>
        <taxon>Pseudomonadota</taxon>
        <taxon>Alphaproteobacteria</taxon>
        <taxon>Acetobacterales</taxon>
        <taxon>Roseomonadaceae</taxon>
        <taxon>Paracraurococcus</taxon>
    </lineage>
</organism>
<evidence type="ECO:0000313" key="5">
    <source>
        <dbReference type="Proteomes" id="UP001243009"/>
    </source>
</evidence>
<dbReference type="Pfam" id="PF02493">
    <property type="entry name" value="MORN"/>
    <property type="match status" value="4"/>
</dbReference>
<evidence type="ECO:0000256" key="2">
    <source>
        <dbReference type="SAM" id="MobiDB-lite"/>
    </source>
</evidence>
<dbReference type="Gene3D" id="2.20.110.10">
    <property type="entry name" value="Histone H3 K4-specific methyltransferase SET7/9 N-terminal domain"/>
    <property type="match status" value="1"/>
</dbReference>
<dbReference type="PANTHER" id="PTHR43215">
    <property type="entry name" value="RADIAL SPOKE HEAD 1 HOMOLOG"/>
    <property type="match status" value="1"/>
</dbReference>
<proteinExistence type="predicted"/>
<protein>
    <recommendedName>
        <fullName evidence="6">MORN repeat-containing protein</fullName>
    </recommendedName>
</protein>
<name>A0ABT9DUT5_9PROT</name>
<dbReference type="SUPFAM" id="SSF82185">
    <property type="entry name" value="Histone H3 K4-specific methyltransferase SET7/9 N-terminal domain"/>
    <property type="match status" value="2"/>
</dbReference>
<dbReference type="SMART" id="SM00698">
    <property type="entry name" value="MORN"/>
    <property type="match status" value="4"/>
</dbReference>
<evidence type="ECO:0000256" key="1">
    <source>
        <dbReference type="ARBA" id="ARBA00022737"/>
    </source>
</evidence>
<keyword evidence="5" id="KW-1185">Reference proteome</keyword>
<evidence type="ECO:0008006" key="6">
    <source>
        <dbReference type="Google" id="ProtNLM"/>
    </source>
</evidence>
<dbReference type="InterPro" id="IPR003409">
    <property type="entry name" value="MORN"/>
</dbReference>
<reference evidence="4 5" key="1">
    <citation type="submission" date="2023-08" db="EMBL/GenBank/DDBJ databases">
        <title>The draft genome sequence of Paracraurococcus sp. LOR1-02.</title>
        <authorList>
            <person name="Kingkaew E."/>
            <person name="Tanasupawat S."/>
        </authorList>
    </citation>
    <scope>NUCLEOTIDE SEQUENCE [LARGE SCALE GENOMIC DNA]</scope>
    <source>
        <strain evidence="4 5">LOR1-02</strain>
    </source>
</reference>
<dbReference type="PANTHER" id="PTHR43215:SF14">
    <property type="entry name" value="RADIAL SPOKE HEAD 1 HOMOLOG"/>
    <property type="match status" value="1"/>
</dbReference>
<feature type="chain" id="PRO_5046549237" description="MORN repeat-containing protein" evidence="3">
    <location>
        <begin position="27"/>
        <end position="252"/>
    </location>
</feature>
<sequence length="252" mass="26527">MRAGSQALAAGILALAAGCAAPPSEAPPPVPEAEAAPGRPGWSMDSANGCRVWNGNPHHGETVRWSGACPRGLAEGQGRVEWAWTETGGPRRSVAEGDFVAGRLHGRGRVVTADGSVREGSFVEGRMSGQGRAEFATVAAPVPATPSPRTSVLARGYAVSYVGDWKDGRPHGDGVMVFTNGSRYDGTWRQGLPEGIGSFWTADGRRIDGVWRRGCAIDFAAPRSLRDQGPEVCRDSLRIEFHPAAASPVSSR</sequence>
<feature type="signal peptide" evidence="3">
    <location>
        <begin position="1"/>
        <end position="26"/>
    </location>
</feature>
<keyword evidence="1" id="KW-0677">Repeat</keyword>